<organism evidence="2 3">
    <name type="scientific">Cloeon dipterum</name>
    <dbReference type="NCBI Taxonomy" id="197152"/>
    <lineage>
        <taxon>Eukaryota</taxon>
        <taxon>Metazoa</taxon>
        <taxon>Ecdysozoa</taxon>
        <taxon>Arthropoda</taxon>
        <taxon>Hexapoda</taxon>
        <taxon>Insecta</taxon>
        <taxon>Pterygota</taxon>
        <taxon>Palaeoptera</taxon>
        <taxon>Ephemeroptera</taxon>
        <taxon>Pisciforma</taxon>
        <taxon>Baetidae</taxon>
        <taxon>Cloeon</taxon>
    </lineage>
</organism>
<dbReference type="Proteomes" id="UP000494165">
    <property type="component" value="Unassembled WGS sequence"/>
</dbReference>
<name>A0A8S1D996_9INSE</name>
<dbReference type="EMBL" id="CADEPI010000133">
    <property type="protein sequence ID" value="CAB3376795.1"/>
    <property type="molecule type" value="Genomic_DNA"/>
</dbReference>
<feature type="non-terminal residue" evidence="2">
    <location>
        <position position="1"/>
    </location>
</feature>
<evidence type="ECO:0000256" key="1">
    <source>
        <dbReference type="SAM" id="MobiDB-lite"/>
    </source>
</evidence>
<comment type="caution">
    <text evidence="2">The sequence shown here is derived from an EMBL/GenBank/DDBJ whole genome shotgun (WGS) entry which is preliminary data.</text>
</comment>
<protein>
    <submittedName>
        <fullName evidence="2">Uncharacterized protein</fullName>
    </submittedName>
</protein>
<gene>
    <name evidence="2" type="ORF">CLODIP_2_CD12763</name>
</gene>
<keyword evidence="3" id="KW-1185">Reference proteome</keyword>
<sequence length="90" mass="9897">PQPPTPLGVSDTQPTAASGPEVVTTPVKDRLIIQQEQTPPPSTIFRPRMIRSLSAESDVNKLPLILFDQWIPDESDDSLEDYSAEIELLG</sequence>
<accession>A0A8S1D996</accession>
<feature type="region of interest" description="Disordered" evidence="1">
    <location>
        <begin position="1"/>
        <end position="26"/>
    </location>
</feature>
<dbReference type="AlphaFoldDB" id="A0A8S1D996"/>
<reference evidence="2 3" key="1">
    <citation type="submission" date="2020-04" db="EMBL/GenBank/DDBJ databases">
        <authorList>
            <person name="Alioto T."/>
            <person name="Alioto T."/>
            <person name="Gomez Garrido J."/>
        </authorList>
    </citation>
    <scope>NUCLEOTIDE SEQUENCE [LARGE SCALE GENOMIC DNA]</scope>
</reference>
<evidence type="ECO:0000313" key="2">
    <source>
        <dbReference type="EMBL" id="CAB3376795.1"/>
    </source>
</evidence>
<proteinExistence type="predicted"/>
<evidence type="ECO:0000313" key="3">
    <source>
        <dbReference type="Proteomes" id="UP000494165"/>
    </source>
</evidence>